<protein>
    <submittedName>
        <fullName evidence="1">Thioredoxin family protein</fullName>
    </submittedName>
</protein>
<reference evidence="1 2" key="1">
    <citation type="submission" date="2021-11" db="EMBL/GenBank/DDBJ databases">
        <title>Aliifidinibius sp. nov., a new bacterium isolated from saline soil.</title>
        <authorList>
            <person name="Galisteo C."/>
            <person name="De La Haba R."/>
            <person name="Sanchez-Porro C."/>
            <person name="Ventosa A."/>
        </authorList>
    </citation>
    <scope>NUCLEOTIDE SEQUENCE [LARGE SCALE GENOMIC DNA]</scope>
    <source>
        <strain evidence="1 2">KACC 190600</strain>
    </source>
</reference>
<accession>A0ABT3PY29</accession>
<keyword evidence="2" id="KW-1185">Reference proteome</keyword>
<dbReference type="InterPro" id="IPR036249">
    <property type="entry name" value="Thioredoxin-like_sf"/>
</dbReference>
<evidence type="ECO:0000313" key="2">
    <source>
        <dbReference type="Proteomes" id="UP001207337"/>
    </source>
</evidence>
<proteinExistence type="predicted"/>
<organism evidence="1 2">
    <name type="scientific">Fodinibius salicampi</name>
    <dbReference type="NCBI Taxonomy" id="1920655"/>
    <lineage>
        <taxon>Bacteria</taxon>
        <taxon>Pseudomonadati</taxon>
        <taxon>Balneolota</taxon>
        <taxon>Balneolia</taxon>
        <taxon>Balneolales</taxon>
        <taxon>Balneolaceae</taxon>
        <taxon>Fodinibius</taxon>
    </lineage>
</organism>
<dbReference type="Gene3D" id="3.40.30.10">
    <property type="entry name" value="Glutaredoxin"/>
    <property type="match status" value="1"/>
</dbReference>
<comment type="caution">
    <text evidence="1">The sequence shown here is derived from an EMBL/GenBank/DDBJ whole genome shotgun (WGS) entry which is preliminary data.</text>
</comment>
<name>A0ABT3PY29_9BACT</name>
<dbReference type="Proteomes" id="UP001207337">
    <property type="component" value="Unassembled WGS sequence"/>
</dbReference>
<dbReference type="EMBL" id="JAJNDC010000001">
    <property type="protein sequence ID" value="MCW9712752.1"/>
    <property type="molecule type" value="Genomic_DNA"/>
</dbReference>
<sequence length="205" mass="23870">MSETAEQLITPTIIEQAMSYEEYRTMIDNLLNENKTTGSNHSEGMVKYTKMNVHRMNRLDKQTLLKAELGEALESVEQQWIWLVLTEAWCGDAAQNIPVIAKMADQTDNIELKLILRDEHLDIMDQYLTNGGRSIPKLICLDAETLEEIGSWGPRPKEAQEKAMKWKNDSEISNKEWGEKLHKWYADNRTEDIQEEFVQLIKEWI</sequence>
<dbReference type="Pfam" id="PF14595">
    <property type="entry name" value="Thioredoxin_9"/>
    <property type="match status" value="1"/>
</dbReference>
<gene>
    <name evidence="1" type="ORF">LQ318_07535</name>
</gene>
<evidence type="ECO:0000313" key="1">
    <source>
        <dbReference type="EMBL" id="MCW9712752.1"/>
    </source>
</evidence>
<dbReference type="SUPFAM" id="SSF52833">
    <property type="entry name" value="Thioredoxin-like"/>
    <property type="match status" value="1"/>
</dbReference>
<dbReference type="RefSeq" id="WP_265788943.1">
    <property type="nucleotide sequence ID" value="NZ_BAABRS010000001.1"/>
</dbReference>